<dbReference type="InterPro" id="IPR004843">
    <property type="entry name" value="Calcineurin-like_PHP"/>
</dbReference>
<evidence type="ECO:0000313" key="5">
    <source>
        <dbReference type="EMBL" id="CAB4680896.1"/>
    </source>
</evidence>
<reference evidence="5" key="1">
    <citation type="submission" date="2020-05" db="EMBL/GenBank/DDBJ databases">
        <authorList>
            <person name="Chiriac C."/>
            <person name="Salcher M."/>
            <person name="Ghai R."/>
            <person name="Kavagutti S V."/>
        </authorList>
    </citation>
    <scope>NUCLEOTIDE SEQUENCE</scope>
</reference>
<evidence type="ECO:0000259" key="3">
    <source>
        <dbReference type="Pfam" id="PF00149"/>
    </source>
</evidence>
<dbReference type="InterPro" id="IPR051553">
    <property type="entry name" value="Ran_GTPase-activating"/>
</dbReference>
<dbReference type="GO" id="GO:0005737">
    <property type="term" value="C:cytoplasm"/>
    <property type="evidence" value="ECO:0007669"/>
    <property type="project" value="TreeGrafter"/>
</dbReference>
<dbReference type="Pfam" id="PF25390">
    <property type="entry name" value="WD40_RLD"/>
    <property type="match status" value="1"/>
</dbReference>
<dbReference type="InterPro" id="IPR058923">
    <property type="entry name" value="RCC1-like_dom"/>
</dbReference>
<dbReference type="Pfam" id="PF13540">
    <property type="entry name" value="RCC1_2"/>
    <property type="match status" value="1"/>
</dbReference>
<dbReference type="PROSITE" id="PS50012">
    <property type="entry name" value="RCC1_3"/>
    <property type="match status" value="3"/>
</dbReference>
<protein>
    <submittedName>
        <fullName evidence="5">Unannotated protein</fullName>
    </submittedName>
</protein>
<dbReference type="GO" id="GO:0016787">
    <property type="term" value="F:hydrolase activity"/>
    <property type="evidence" value="ECO:0007669"/>
    <property type="project" value="InterPro"/>
</dbReference>
<feature type="domain" description="RCC1-like" evidence="4">
    <location>
        <begin position="132"/>
        <end position="378"/>
    </location>
</feature>
<keyword evidence="2" id="KW-0677">Repeat</keyword>
<dbReference type="InterPro" id="IPR000408">
    <property type="entry name" value="Reg_chr_condens"/>
</dbReference>
<keyword evidence="1" id="KW-0344">Guanine-nucleotide releasing factor</keyword>
<evidence type="ECO:0000256" key="2">
    <source>
        <dbReference type="ARBA" id="ARBA00022737"/>
    </source>
</evidence>
<evidence type="ECO:0000256" key="1">
    <source>
        <dbReference type="ARBA" id="ARBA00022658"/>
    </source>
</evidence>
<dbReference type="EMBL" id="CAEZXA010000113">
    <property type="protein sequence ID" value="CAB4680896.1"/>
    <property type="molecule type" value="Genomic_DNA"/>
</dbReference>
<dbReference type="AlphaFoldDB" id="A0A6J6N437"/>
<accession>A0A6J6N437</accession>
<dbReference type="Gene3D" id="2.130.10.30">
    <property type="entry name" value="Regulator of chromosome condensation 1/beta-lactamase-inhibitor protein II"/>
    <property type="match status" value="2"/>
</dbReference>
<dbReference type="PANTHER" id="PTHR45982:SF1">
    <property type="entry name" value="REGULATOR OF CHROMOSOME CONDENSATION"/>
    <property type="match status" value="1"/>
</dbReference>
<dbReference type="SUPFAM" id="SSF50985">
    <property type="entry name" value="RCC1/BLIP-II"/>
    <property type="match status" value="1"/>
</dbReference>
<organism evidence="5">
    <name type="scientific">freshwater metagenome</name>
    <dbReference type="NCBI Taxonomy" id="449393"/>
    <lineage>
        <taxon>unclassified sequences</taxon>
        <taxon>metagenomes</taxon>
        <taxon>ecological metagenomes</taxon>
    </lineage>
</organism>
<proteinExistence type="predicted"/>
<dbReference type="SUPFAM" id="SSF56300">
    <property type="entry name" value="Metallo-dependent phosphatases"/>
    <property type="match status" value="1"/>
</dbReference>
<name>A0A6J6N437_9ZZZZ</name>
<dbReference type="InterPro" id="IPR009091">
    <property type="entry name" value="RCC1/BLIP-II"/>
</dbReference>
<dbReference type="InterPro" id="IPR029052">
    <property type="entry name" value="Metallo-depent_PP-like"/>
</dbReference>
<gene>
    <name evidence="5" type="ORF">UFOPK2334_01163</name>
</gene>
<evidence type="ECO:0000259" key="4">
    <source>
        <dbReference type="Pfam" id="PF25390"/>
    </source>
</evidence>
<feature type="domain" description="Calcineurin-like phosphoesterase" evidence="3">
    <location>
        <begin position="437"/>
        <end position="600"/>
    </location>
</feature>
<dbReference type="GO" id="GO:0005085">
    <property type="term" value="F:guanyl-nucleotide exchange factor activity"/>
    <property type="evidence" value="ECO:0007669"/>
    <property type="project" value="TreeGrafter"/>
</dbReference>
<dbReference type="Gene3D" id="3.60.21.10">
    <property type="match status" value="1"/>
</dbReference>
<dbReference type="PANTHER" id="PTHR45982">
    <property type="entry name" value="REGULATOR OF CHROMOSOME CONDENSATION"/>
    <property type="match status" value="1"/>
</dbReference>
<dbReference type="Pfam" id="PF00149">
    <property type="entry name" value="Metallophos"/>
    <property type="match status" value="1"/>
</dbReference>
<sequence length="681" mass="71434">MKLFIAISLLVGSLFLAPANSSSALNSAVDGPGLAVIPSITSVASGSEHTCIIRDAAVWCSGSNSRGQLGTGTLISSKSFIPSLITDAIMVAVGGTTSCAVRADTTVWCWGTMITVPDPLSLTPTTRYADSATPVQIPINGVRSVAVGTYHSCANLVDDSVWCWGKNTRGQLGNDTQIDSIVPVRALMSSVISVDVGSAHTCAVRRTGSVWCWGTNSSHQLGLRFSTPRLRPTSVPKVRATSITSGDAFNCIMTTSMKIQCWGSNNYGQLGVAAGSSRITPVNSAVKHPLTISAGSEFMCITTAELATWCRGRNKFSQLANGSYVAKFRFQKIVTALPLDVLSTVSAGTSHACAIASTSPAMWCWGLGAQGQLGDGGSGSTGKRPYGTAVWPNGVRMKAIGTDDSARIVAAGDIACDANRRSIYGSGPEGFQCGDAATASLITSLNPQAVLALGDLQYEGASLSDLQANYDLSWGLLRSITYPVRGNHEYLTPGANGYTQYFGAMSPSYWTTDAGGWRIIAVDSWCQGQLFDGCSATSPQTLWLQSELLRARTENRCAAVIMHHPLVSSGNFGTPTTQYLWQSSVAGGADLVLTAHDHIYERFAPLDATGAPAENGVPLFISGLGGATVHTIGEPVPGSQFRTNTNHGVLSLTLTPRSFEWGFVSALDSSVLDQGSAPCVP</sequence>
<dbReference type="PRINTS" id="PR00633">
    <property type="entry name" value="RCCNDNSATION"/>
</dbReference>